<proteinExistence type="predicted"/>
<keyword evidence="3" id="KW-1185">Reference proteome</keyword>
<gene>
    <name evidence="2" type="ORF">R1flu_023163</name>
</gene>
<dbReference type="AlphaFoldDB" id="A0ABD1XU92"/>
<name>A0ABD1XU92_9MARC</name>
<sequence>MSKRDQQTKQEGDGLPHCVIGRLPQLSEASSNNPPDTRSKQSATNPSKSKSPNELSQPSPKFTKIESNSSSENVKRVLERLHACNRE</sequence>
<feature type="compositionally biased region" description="Polar residues" evidence="1">
    <location>
        <begin position="27"/>
        <end position="72"/>
    </location>
</feature>
<protein>
    <submittedName>
        <fullName evidence="2">Uncharacterized protein</fullName>
    </submittedName>
</protein>
<evidence type="ECO:0000313" key="3">
    <source>
        <dbReference type="Proteomes" id="UP001605036"/>
    </source>
</evidence>
<dbReference type="Proteomes" id="UP001605036">
    <property type="component" value="Unassembled WGS sequence"/>
</dbReference>
<evidence type="ECO:0000313" key="2">
    <source>
        <dbReference type="EMBL" id="KAL2611471.1"/>
    </source>
</evidence>
<reference evidence="2 3" key="1">
    <citation type="submission" date="2024-09" db="EMBL/GenBank/DDBJ databases">
        <title>Chromosome-scale assembly of Riccia fluitans.</title>
        <authorList>
            <person name="Paukszto L."/>
            <person name="Sawicki J."/>
            <person name="Karawczyk K."/>
            <person name="Piernik-Szablinska J."/>
            <person name="Szczecinska M."/>
            <person name="Mazdziarz M."/>
        </authorList>
    </citation>
    <scope>NUCLEOTIDE SEQUENCE [LARGE SCALE GENOMIC DNA]</scope>
    <source>
        <strain evidence="2">Rf_01</strain>
        <tissue evidence="2">Aerial parts of the thallus</tissue>
    </source>
</reference>
<accession>A0ABD1XU92</accession>
<organism evidence="2 3">
    <name type="scientific">Riccia fluitans</name>
    <dbReference type="NCBI Taxonomy" id="41844"/>
    <lineage>
        <taxon>Eukaryota</taxon>
        <taxon>Viridiplantae</taxon>
        <taxon>Streptophyta</taxon>
        <taxon>Embryophyta</taxon>
        <taxon>Marchantiophyta</taxon>
        <taxon>Marchantiopsida</taxon>
        <taxon>Marchantiidae</taxon>
        <taxon>Marchantiales</taxon>
        <taxon>Ricciaceae</taxon>
        <taxon>Riccia</taxon>
    </lineage>
</organism>
<feature type="region of interest" description="Disordered" evidence="1">
    <location>
        <begin position="1"/>
        <end position="74"/>
    </location>
</feature>
<evidence type="ECO:0000256" key="1">
    <source>
        <dbReference type="SAM" id="MobiDB-lite"/>
    </source>
</evidence>
<dbReference type="EMBL" id="JBHFFA010000007">
    <property type="protein sequence ID" value="KAL2611471.1"/>
    <property type="molecule type" value="Genomic_DNA"/>
</dbReference>
<feature type="compositionally biased region" description="Basic and acidic residues" evidence="1">
    <location>
        <begin position="1"/>
        <end position="14"/>
    </location>
</feature>
<comment type="caution">
    <text evidence="2">The sequence shown here is derived from an EMBL/GenBank/DDBJ whole genome shotgun (WGS) entry which is preliminary data.</text>
</comment>